<dbReference type="Proteomes" id="UP001392437">
    <property type="component" value="Unassembled WGS sequence"/>
</dbReference>
<comment type="caution">
    <text evidence="1">The sequence shown here is derived from an EMBL/GenBank/DDBJ whole genome shotgun (WGS) entry which is preliminary data.</text>
</comment>
<gene>
    <name evidence="1" type="ORF">PG999_012106</name>
</gene>
<evidence type="ECO:0000313" key="2">
    <source>
        <dbReference type="Proteomes" id="UP001392437"/>
    </source>
</evidence>
<reference evidence="1 2" key="1">
    <citation type="submission" date="2023-01" db="EMBL/GenBank/DDBJ databases">
        <title>Analysis of 21 Apiospora genomes using comparative genomics revels a genus with tremendous synthesis potential of carbohydrate active enzymes and secondary metabolites.</title>
        <authorList>
            <person name="Sorensen T."/>
        </authorList>
    </citation>
    <scope>NUCLEOTIDE SEQUENCE [LARGE SCALE GENOMIC DNA]</scope>
    <source>
        <strain evidence="1 2">CBS 117206</strain>
    </source>
</reference>
<keyword evidence="2" id="KW-1185">Reference proteome</keyword>
<protein>
    <submittedName>
        <fullName evidence="1">Uncharacterized protein</fullName>
    </submittedName>
</protein>
<accession>A0AAW0QG86</accession>
<evidence type="ECO:0000313" key="1">
    <source>
        <dbReference type="EMBL" id="KAK8101732.1"/>
    </source>
</evidence>
<proteinExistence type="predicted"/>
<sequence length="84" mass="9284">MAATESSNSSDTGEIGEFLIPCHNEDILDVSYPVEAVQESGSSSAQESIGAVDGDGLRIHFHPEFDKRRDSVDFHETMHEEYLI</sequence>
<name>A0AAW0QG86_9PEZI</name>
<dbReference type="AlphaFoldDB" id="A0AAW0QG86"/>
<dbReference type="EMBL" id="JAQQWP010000009">
    <property type="protein sequence ID" value="KAK8101732.1"/>
    <property type="molecule type" value="Genomic_DNA"/>
</dbReference>
<organism evidence="1 2">
    <name type="scientific">Apiospora kogelbergensis</name>
    <dbReference type="NCBI Taxonomy" id="1337665"/>
    <lineage>
        <taxon>Eukaryota</taxon>
        <taxon>Fungi</taxon>
        <taxon>Dikarya</taxon>
        <taxon>Ascomycota</taxon>
        <taxon>Pezizomycotina</taxon>
        <taxon>Sordariomycetes</taxon>
        <taxon>Xylariomycetidae</taxon>
        <taxon>Amphisphaeriales</taxon>
        <taxon>Apiosporaceae</taxon>
        <taxon>Apiospora</taxon>
    </lineage>
</organism>